<dbReference type="GO" id="GO:0005975">
    <property type="term" value="P:carbohydrate metabolic process"/>
    <property type="evidence" value="ECO:0007669"/>
    <property type="project" value="InterPro"/>
</dbReference>
<organism evidence="2 3">
    <name type="scientific">Catenibacillus scindens</name>
    <dbReference type="NCBI Taxonomy" id="673271"/>
    <lineage>
        <taxon>Bacteria</taxon>
        <taxon>Bacillati</taxon>
        <taxon>Bacillota</taxon>
        <taxon>Clostridia</taxon>
        <taxon>Lachnospirales</taxon>
        <taxon>Lachnospiraceae</taxon>
        <taxon>Catenibacillus</taxon>
    </lineage>
</organism>
<dbReference type="InterPro" id="IPR017853">
    <property type="entry name" value="GH"/>
</dbReference>
<keyword evidence="2" id="KW-0378">Hydrolase</keyword>
<dbReference type="Gene3D" id="3.20.20.80">
    <property type="entry name" value="Glycosidases"/>
    <property type="match status" value="1"/>
</dbReference>
<feature type="domain" description="Glycosyl hydrolase family 13 catalytic" evidence="1">
    <location>
        <begin position="67"/>
        <end position="465"/>
    </location>
</feature>
<dbReference type="SMART" id="SM00642">
    <property type="entry name" value="Aamy"/>
    <property type="match status" value="1"/>
</dbReference>
<protein>
    <submittedName>
        <fullName evidence="2">Pullulanase</fullName>
        <ecNumber evidence="2">3.2.1.41</ecNumber>
    </submittedName>
</protein>
<dbReference type="EMBL" id="JACHFW010000002">
    <property type="protein sequence ID" value="MBB5263799.1"/>
    <property type="molecule type" value="Genomic_DNA"/>
</dbReference>
<dbReference type="InterPro" id="IPR011840">
    <property type="entry name" value="PulA_typeI"/>
</dbReference>
<sequence>MAKNLHGVYYQYDLLMEQGHVLSADPYARACGINGEKSMVVDLKKTDPFGWEEDRAPALPVENIIYELHIKEFSWDPAGGFPEKYRGKYKAFTCEHTTLNGDGVHVTGLDYLKALGVTHVQIMPAFDYATVDEAGADTEFNWGYDPLNYNIPEGSYATDAADGAVRIREFKEMVQALHRSGFRVIMDVVYNHTYSLDSPLQKTMPWYYYRSTDEGMAANGSACGNDVASERSMCAKYIYESVMYWAEEYHIDGFRFDLMGLLDVELMNRIRHGLDGAFGPGEKLVFGEPWSASETPMENGHIPALKKNAGALDDGVGIFCDNTRDTIKGHVFEGDEPGFVNGMPGLEEDILNSVRAWCHTTDVPVKAPSQVISYVSAHDNWTLWDKLSISAGPDRPVEQLYRLAAGIYMTCQGSLFMLSGEEFGRTKEGLENSYNAPIEINRLDWNLAWKNKDLVNYYRGLIALRKELPGLCDKSAGAWKRVEKTFTAPMAAGYVLDNCRKNGGEGLWDKIIVIYNSGLEPVWVKVPQGPWKILADGADSFYWQEDKDSHLHNHKTTENRAVLEVAPLSLLVAGLPGGNNSHEMDLRETGFCHN</sequence>
<evidence type="ECO:0000313" key="2">
    <source>
        <dbReference type="EMBL" id="MBB5263799.1"/>
    </source>
</evidence>
<dbReference type="InterPro" id="IPR006047">
    <property type="entry name" value="GH13_cat_dom"/>
</dbReference>
<evidence type="ECO:0000313" key="3">
    <source>
        <dbReference type="Proteomes" id="UP000543642"/>
    </source>
</evidence>
<dbReference type="CDD" id="cd11341">
    <property type="entry name" value="AmyAc_Pullulanase_LD-like"/>
    <property type="match status" value="1"/>
</dbReference>
<dbReference type="Gene3D" id="2.60.40.10">
    <property type="entry name" value="Immunoglobulins"/>
    <property type="match status" value="1"/>
</dbReference>
<gene>
    <name evidence="2" type="ORF">HNP82_000897</name>
</gene>
<dbReference type="EC" id="3.2.1.41" evidence="2"/>
<dbReference type="SUPFAM" id="SSF51445">
    <property type="entry name" value="(Trans)glycosidases"/>
    <property type="match status" value="1"/>
</dbReference>
<dbReference type="NCBIfam" id="TIGR02104">
    <property type="entry name" value="pulA_typeI"/>
    <property type="match status" value="1"/>
</dbReference>
<proteinExistence type="predicted"/>
<dbReference type="Pfam" id="PF00128">
    <property type="entry name" value="Alpha-amylase"/>
    <property type="match status" value="1"/>
</dbReference>
<dbReference type="Gene3D" id="2.60.40.1180">
    <property type="entry name" value="Golgi alpha-mannosidase II"/>
    <property type="match status" value="1"/>
</dbReference>
<comment type="caution">
    <text evidence="2">The sequence shown here is derived from an EMBL/GenBank/DDBJ whole genome shotgun (WGS) entry which is preliminary data.</text>
</comment>
<dbReference type="InterPro" id="IPR049117">
    <property type="entry name" value="pulA_all-beta"/>
</dbReference>
<dbReference type="InterPro" id="IPR013780">
    <property type="entry name" value="Glyco_hydro_b"/>
</dbReference>
<dbReference type="GO" id="GO:0051060">
    <property type="term" value="F:pullulanase activity"/>
    <property type="evidence" value="ECO:0007669"/>
    <property type="project" value="UniProtKB-EC"/>
</dbReference>
<keyword evidence="3" id="KW-1185">Reference proteome</keyword>
<dbReference type="Proteomes" id="UP000543642">
    <property type="component" value="Unassembled WGS sequence"/>
</dbReference>
<dbReference type="PANTHER" id="PTHR43002">
    <property type="entry name" value="GLYCOGEN DEBRANCHING ENZYME"/>
    <property type="match status" value="1"/>
</dbReference>
<evidence type="ECO:0000259" key="1">
    <source>
        <dbReference type="SMART" id="SM00642"/>
    </source>
</evidence>
<reference evidence="2 3" key="1">
    <citation type="submission" date="2020-08" db="EMBL/GenBank/DDBJ databases">
        <title>Genomic Encyclopedia of Type Strains, Phase IV (KMG-IV): sequencing the most valuable type-strain genomes for metagenomic binning, comparative biology and taxonomic classification.</title>
        <authorList>
            <person name="Goeker M."/>
        </authorList>
    </citation>
    <scope>NUCLEOTIDE SEQUENCE [LARGE SCALE GENOMIC DNA]</scope>
    <source>
        <strain evidence="2 3">DSM 106146</strain>
    </source>
</reference>
<name>A0A7W8M4F9_9FIRM</name>
<dbReference type="InterPro" id="IPR013783">
    <property type="entry name" value="Ig-like_fold"/>
</dbReference>
<keyword evidence="2" id="KW-0326">Glycosidase</keyword>
<dbReference type="Pfam" id="PF21653">
    <property type="entry name" value="pulA_all-beta"/>
    <property type="match status" value="1"/>
</dbReference>
<accession>A0A7W8M4F9</accession>
<dbReference type="AlphaFoldDB" id="A0A7W8M4F9"/>